<dbReference type="CDD" id="cd00130">
    <property type="entry name" value="PAS"/>
    <property type="match status" value="3"/>
</dbReference>
<dbReference type="InterPro" id="IPR052155">
    <property type="entry name" value="Biofilm_reg_signaling"/>
</dbReference>
<comment type="caution">
    <text evidence="3">The sequence shown here is derived from an EMBL/GenBank/DDBJ whole genome shotgun (WGS) entry which is preliminary data.</text>
</comment>
<reference evidence="3 4" key="1">
    <citation type="submission" date="2023-01" db="EMBL/GenBank/DDBJ databases">
        <title>Novel species of the genus Vogesella isolated from rivers.</title>
        <authorList>
            <person name="Lu H."/>
        </authorList>
    </citation>
    <scope>NUCLEOTIDE SEQUENCE [LARGE SCALE GENOMIC DNA]</scope>
    <source>
        <strain evidence="3 4">DC21W</strain>
    </source>
</reference>
<dbReference type="InterPro" id="IPR013767">
    <property type="entry name" value="PAS_fold"/>
</dbReference>
<dbReference type="EMBL" id="JAQQLF010000008">
    <property type="protein sequence ID" value="MDC7717180.1"/>
    <property type="molecule type" value="Genomic_DNA"/>
</dbReference>
<dbReference type="PANTHER" id="PTHR44757">
    <property type="entry name" value="DIGUANYLATE CYCLASE DGCP"/>
    <property type="match status" value="1"/>
</dbReference>
<dbReference type="SMART" id="SM00091">
    <property type="entry name" value="PAS"/>
    <property type="match status" value="3"/>
</dbReference>
<dbReference type="SMART" id="SM00086">
    <property type="entry name" value="PAC"/>
    <property type="match status" value="3"/>
</dbReference>
<proteinExistence type="predicted"/>
<name>A0ABT5IX82_9NEIS</name>
<dbReference type="InterPro" id="IPR000014">
    <property type="entry name" value="PAS"/>
</dbReference>
<feature type="domain" description="PAC" evidence="2">
    <location>
        <begin position="211"/>
        <end position="263"/>
    </location>
</feature>
<feature type="domain" description="PAS" evidence="1">
    <location>
        <begin position="264"/>
        <end position="334"/>
    </location>
</feature>
<dbReference type="PROSITE" id="PS50113">
    <property type="entry name" value="PAC"/>
    <property type="match status" value="1"/>
</dbReference>
<sequence length="393" mass="43200">MSCLIDPSGLVNTLLTSVPIGIAVLDADFRYLHINQRLADSNGLPPSAHIGRRPRDVIPDAGPALEAIMQAVQSSGKARTRFAASAEIPPGSGQLRHWEASYHPLPMPDGQPCGIVAMVEDVTARYEAERVQRENEGHLRRVLDNLFAFVGVLATDGTLQSANRAPLDAAGIRIEDVRGLKFWDCPWWNYSPQIQAQIQHAVLRAACGEVSRFDVVVRLADNALTPIDFMLAPLRDEYGRITHLIPSAIDISARMRSEDALRQNEALLRQVVEAIPDGLMMVDDAGLIRLVNSRMESLFGYPRATLLGQHFSYLLSEAQRAQHQGKMKQYLQSPASRHMADSQVLQARRRDGSLFPCKIGLSPLMVGNKPHVLASISELGQPEDGGQHQPEPG</sequence>
<accession>A0ABT5IX82</accession>
<gene>
    <name evidence="3" type="ORF">PQU95_08125</name>
</gene>
<dbReference type="RefSeq" id="WP_272751533.1">
    <property type="nucleotide sequence ID" value="NZ_JAQQLF010000008.1"/>
</dbReference>
<evidence type="ECO:0000313" key="3">
    <source>
        <dbReference type="EMBL" id="MDC7717180.1"/>
    </source>
</evidence>
<evidence type="ECO:0000259" key="2">
    <source>
        <dbReference type="PROSITE" id="PS50113"/>
    </source>
</evidence>
<dbReference type="Proteomes" id="UP001219956">
    <property type="component" value="Unassembled WGS sequence"/>
</dbReference>
<organism evidence="3 4">
    <name type="scientific">Vogesella aquatica</name>
    <dbReference type="NCBI Taxonomy" id="2984206"/>
    <lineage>
        <taxon>Bacteria</taxon>
        <taxon>Pseudomonadati</taxon>
        <taxon>Pseudomonadota</taxon>
        <taxon>Betaproteobacteria</taxon>
        <taxon>Neisseriales</taxon>
        <taxon>Chromobacteriaceae</taxon>
        <taxon>Vogesella</taxon>
    </lineage>
</organism>
<dbReference type="PROSITE" id="PS50112">
    <property type="entry name" value="PAS"/>
    <property type="match status" value="1"/>
</dbReference>
<dbReference type="Gene3D" id="3.30.450.20">
    <property type="entry name" value="PAS domain"/>
    <property type="match status" value="3"/>
</dbReference>
<dbReference type="InterPro" id="IPR035965">
    <property type="entry name" value="PAS-like_dom_sf"/>
</dbReference>
<evidence type="ECO:0000259" key="1">
    <source>
        <dbReference type="PROSITE" id="PS50112"/>
    </source>
</evidence>
<dbReference type="InterPro" id="IPR013656">
    <property type="entry name" value="PAS_4"/>
</dbReference>
<dbReference type="Pfam" id="PF00989">
    <property type="entry name" value="PAS"/>
    <property type="match status" value="1"/>
</dbReference>
<dbReference type="Pfam" id="PF08448">
    <property type="entry name" value="PAS_4"/>
    <property type="match status" value="2"/>
</dbReference>
<dbReference type="InterPro" id="IPR000700">
    <property type="entry name" value="PAS-assoc_C"/>
</dbReference>
<dbReference type="InterPro" id="IPR001610">
    <property type="entry name" value="PAC"/>
</dbReference>
<dbReference type="SUPFAM" id="SSF55785">
    <property type="entry name" value="PYP-like sensor domain (PAS domain)"/>
    <property type="match status" value="3"/>
</dbReference>
<dbReference type="NCBIfam" id="TIGR00229">
    <property type="entry name" value="sensory_box"/>
    <property type="match status" value="3"/>
</dbReference>
<dbReference type="PANTHER" id="PTHR44757:SF2">
    <property type="entry name" value="BIOFILM ARCHITECTURE MAINTENANCE PROTEIN MBAA"/>
    <property type="match status" value="1"/>
</dbReference>
<evidence type="ECO:0000313" key="4">
    <source>
        <dbReference type="Proteomes" id="UP001219956"/>
    </source>
</evidence>
<keyword evidence="4" id="KW-1185">Reference proteome</keyword>
<protein>
    <submittedName>
        <fullName evidence="3">PAS domain-containing protein</fullName>
    </submittedName>
</protein>